<evidence type="ECO:0000313" key="9">
    <source>
        <dbReference type="EMBL" id="TCT19460.1"/>
    </source>
</evidence>
<dbReference type="InterPro" id="IPR000515">
    <property type="entry name" value="MetI-like"/>
</dbReference>
<evidence type="ECO:0000256" key="1">
    <source>
        <dbReference type="ARBA" id="ARBA00004651"/>
    </source>
</evidence>
<sequence length="286" mass="30884">MPPTKELAMSSQTNVLSVPLDRGAVPATRSVVRQPRRRRLSGFAWEPWALAAILLTAWQLAGQALAGEGNPLLPPPLVVFAALRDSLPELWRGTISSFLILLPGYGTALVLGVTLGLLAGTTPWLGRAFFPVAKVAAPIPPTVFIPYAIAVLPTFHLSATFVVFLGAFWPIFLNAAAGAAAVEGRHRDNARVLGFSHFESLRKVVFPASLPHIFCGMGVGLGFSFILLTVAELFGANAGLGRFVQYYADYADYPRMVAGILYTGAVTWGAMTLLEQARHRALFWQR</sequence>
<evidence type="ECO:0000259" key="8">
    <source>
        <dbReference type="PROSITE" id="PS50928"/>
    </source>
</evidence>
<proteinExistence type="inferred from homology"/>
<reference evidence="9 10" key="1">
    <citation type="submission" date="2019-03" db="EMBL/GenBank/DDBJ databases">
        <title>Genomic Encyclopedia of Type Strains, Phase IV (KMG-IV): sequencing the most valuable type-strain genomes for metagenomic binning, comparative biology and taxonomic classification.</title>
        <authorList>
            <person name="Goeker M."/>
        </authorList>
    </citation>
    <scope>NUCLEOTIDE SEQUENCE [LARGE SCALE GENOMIC DNA]</scope>
    <source>
        <strain evidence="9 10">DSM 13587</strain>
    </source>
</reference>
<dbReference type="GO" id="GO:0005886">
    <property type="term" value="C:plasma membrane"/>
    <property type="evidence" value="ECO:0007669"/>
    <property type="project" value="UniProtKB-SubCell"/>
</dbReference>
<dbReference type="EMBL" id="SMAO01000008">
    <property type="protein sequence ID" value="TCT19460.1"/>
    <property type="molecule type" value="Genomic_DNA"/>
</dbReference>
<gene>
    <name evidence="9" type="ORF">EDC35_10866</name>
</gene>
<dbReference type="Proteomes" id="UP000295717">
    <property type="component" value="Unassembled WGS sequence"/>
</dbReference>
<protein>
    <submittedName>
        <fullName evidence="9">NitT/TauT family transport system permease protein</fullName>
    </submittedName>
</protein>
<feature type="transmembrane region" description="Helical" evidence="7">
    <location>
        <begin position="132"/>
        <end position="155"/>
    </location>
</feature>
<dbReference type="AlphaFoldDB" id="A0A4R3MSS2"/>
<keyword evidence="6 7" id="KW-0472">Membrane</keyword>
<evidence type="ECO:0000313" key="10">
    <source>
        <dbReference type="Proteomes" id="UP000295717"/>
    </source>
</evidence>
<dbReference type="CDD" id="cd06261">
    <property type="entry name" value="TM_PBP2"/>
    <property type="match status" value="1"/>
</dbReference>
<comment type="caution">
    <text evidence="9">The sequence shown here is derived from an EMBL/GenBank/DDBJ whole genome shotgun (WGS) entry which is preliminary data.</text>
</comment>
<dbReference type="SUPFAM" id="SSF161098">
    <property type="entry name" value="MetI-like"/>
    <property type="match status" value="1"/>
</dbReference>
<feature type="transmembrane region" description="Helical" evidence="7">
    <location>
        <begin position="213"/>
        <end position="236"/>
    </location>
</feature>
<feature type="transmembrane region" description="Helical" evidence="7">
    <location>
        <begin position="256"/>
        <end position="274"/>
    </location>
</feature>
<evidence type="ECO:0000256" key="3">
    <source>
        <dbReference type="ARBA" id="ARBA00022475"/>
    </source>
</evidence>
<dbReference type="PANTHER" id="PTHR30151:SF0">
    <property type="entry name" value="ABC TRANSPORTER PERMEASE PROTEIN MJ0413-RELATED"/>
    <property type="match status" value="1"/>
</dbReference>
<keyword evidence="10" id="KW-1185">Reference proteome</keyword>
<feature type="transmembrane region" description="Helical" evidence="7">
    <location>
        <begin position="161"/>
        <end position="182"/>
    </location>
</feature>
<organism evidence="9 10">
    <name type="scientific">Thiobaca trueperi</name>
    <dbReference type="NCBI Taxonomy" id="127458"/>
    <lineage>
        <taxon>Bacteria</taxon>
        <taxon>Pseudomonadati</taxon>
        <taxon>Pseudomonadota</taxon>
        <taxon>Gammaproteobacteria</taxon>
        <taxon>Chromatiales</taxon>
        <taxon>Chromatiaceae</taxon>
        <taxon>Thiobaca</taxon>
    </lineage>
</organism>
<dbReference type="GO" id="GO:0055085">
    <property type="term" value="P:transmembrane transport"/>
    <property type="evidence" value="ECO:0007669"/>
    <property type="project" value="InterPro"/>
</dbReference>
<comment type="similarity">
    <text evidence="7">Belongs to the binding-protein-dependent transport system permease family.</text>
</comment>
<dbReference type="PANTHER" id="PTHR30151">
    <property type="entry name" value="ALKANE SULFONATE ABC TRANSPORTER-RELATED, MEMBRANE SUBUNIT"/>
    <property type="match status" value="1"/>
</dbReference>
<keyword evidence="5 7" id="KW-1133">Transmembrane helix</keyword>
<evidence type="ECO:0000256" key="4">
    <source>
        <dbReference type="ARBA" id="ARBA00022692"/>
    </source>
</evidence>
<keyword evidence="3" id="KW-1003">Cell membrane</keyword>
<name>A0A4R3MSS2_9GAMM</name>
<dbReference type="Gene3D" id="1.10.3720.10">
    <property type="entry name" value="MetI-like"/>
    <property type="match status" value="1"/>
</dbReference>
<feature type="transmembrane region" description="Helical" evidence="7">
    <location>
        <begin position="95"/>
        <end position="120"/>
    </location>
</feature>
<evidence type="ECO:0000256" key="6">
    <source>
        <dbReference type="ARBA" id="ARBA00023136"/>
    </source>
</evidence>
<feature type="transmembrane region" description="Helical" evidence="7">
    <location>
        <begin position="43"/>
        <end position="61"/>
    </location>
</feature>
<comment type="subcellular location">
    <subcellularLocation>
        <location evidence="1 7">Cell membrane</location>
        <topology evidence="1 7">Multi-pass membrane protein</topology>
    </subcellularLocation>
</comment>
<feature type="domain" description="ABC transmembrane type-1" evidence="8">
    <location>
        <begin position="94"/>
        <end position="274"/>
    </location>
</feature>
<dbReference type="Pfam" id="PF00528">
    <property type="entry name" value="BPD_transp_1"/>
    <property type="match status" value="1"/>
</dbReference>
<evidence type="ECO:0000256" key="7">
    <source>
        <dbReference type="RuleBase" id="RU363032"/>
    </source>
</evidence>
<keyword evidence="2 7" id="KW-0813">Transport</keyword>
<evidence type="ECO:0000256" key="2">
    <source>
        <dbReference type="ARBA" id="ARBA00022448"/>
    </source>
</evidence>
<dbReference type="InterPro" id="IPR035906">
    <property type="entry name" value="MetI-like_sf"/>
</dbReference>
<accession>A0A4R3MSS2</accession>
<evidence type="ECO:0000256" key="5">
    <source>
        <dbReference type="ARBA" id="ARBA00022989"/>
    </source>
</evidence>
<dbReference type="PROSITE" id="PS50928">
    <property type="entry name" value="ABC_TM1"/>
    <property type="match status" value="1"/>
</dbReference>
<keyword evidence="4 7" id="KW-0812">Transmembrane</keyword>